<evidence type="ECO:0000313" key="4">
    <source>
        <dbReference type="Proteomes" id="UP001374579"/>
    </source>
</evidence>
<keyword evidence="2" id="KW-0472">Membrane</keyword>
<gene>
    <name evidence="3" type="ORF">V1264_010937</name>
</gene>
<evidence type="ECO:0000313" key="3">
    <source>
        <dbReference type="EMBL" id="KAK7111276.1"/>
    </source>
</evidence>
<dbReference type="AlphaFoldDB" id="A0AAN9BTV5"/>
<keyword evidence="2" id="KW-0812">Transmembrane</keyword>
<dbReference type="Proteomes" id="UP001374579">
    <property type="component" value="Unassembled WGS sequence"/>
</dbReference>
<protein>
    <submittedName>
        <fullName evidence="3">Uncharacterized protein</fullName>
    </submittedName>
</protein>
<keyword evidence="2" id="KW-1133">Transmembrane helix</keyword>
<feature type="compositionally biased region" description="Polar residues" evidence="1">
    <location>
        <begin position="181"/>
        <end position="196"/>
    </location>
</feature>
<dbReference type="EMBL" id="JBAMIC010000002">
    <property type="protein sequence ID" value="KAK7111276.1"/>
    <property type="molecule type" value="Genomic_DNA"/>
</dbReference>
<feature type="region of interest" description="Disordered" evidence="1">
    <location>
        <begin position="166"/>
        <end position="328"/>
    </location>
</feature>
<feature type="compositionally biased region" description="Low complexity" evidence="1">
    <location>
        <begin position="197"/>
        <end position="206"/>
    </location>
</feature>
<name>A0AAN9BTV5_9CAEN</name>
<organism evidence="3 4">
    <name type="scientific">Littorina saxatilis</name>
    <dbReference type="NCBI Taxonomy" id="31220"/>
    <lineage>
        <taxon>Eukaryota</taxon>
        <taxon>Metazoa</taxon>
        <taxon>Spiralia</taxon>
        <taxon>Lophotrochozoa</taxon>
        <taxon>Mollusca</taxon>
        <taxon>Gastropoda</taxon>
        <taxon>Caenogastropoda</taxon>
        <taxon>Littorinimorpha</taxon>
        <taxon>Littorinoidea</taxon>
        <taxon>Littorinidae</taxon>
        <taxon>Littorina</taxon>
    </lineage>
</organism>
<evidence type="ECO:0000256" key="2">
    <source>
        <dbReference type="SAM" id="Phobius"/>
    </source>
</evidence>
<accession>A0AAN9BTV5</accession>
<comment type="caution">
    <text evidence="3">The sequence shown here is derived from an EMBL/GenBank/DDBJ whole genome shotgun (WGS) entry which is preliminary data.</text>
</comment>
<evidence type="ECO:0000256" key="1">
    <source>
        <dbReference type="SAM" id="MobiDB-lite"/>
    </source>
</evidence>
<proteinExistence type="predicted"/>
<feature type="compositionally biased region" description="Low complexity" evidence="1">
    <location>
        <begin position="292"/>
        <end position="314"/>
    </location>
</feature>
<sequence length="473" mass="51093">MDTQCAQVQAVLFLIVAGELWSGFGVFAIPVCEKSHFTCFRDCCPKGVFFCNEAPQQERCQSCESRQQLCGTNDVHQNCLLYCAQYLQRNSTTTTPLSSTATPTTSTYLHATTGAAETTANTSTTAVLVIMLFGVIGILVVCVCKLCLPQSWIQWLKDRSAMFSRAGKARPRANQPLPDEQGSSTTDNPNSALLNSTATNANLQQADNDDDQTRLMSVNPNDFVEDPEIGQQPDHVENREPARVSAIPNRRAISDEDDDRLSTRSDTTTASVHDAPRASARPPSGESDLSDVDSQSQQTRSSSQSSSPGGSPSRDQGRGRTKGKPGAIPDLPGYCANHPCSPIIHNNITIEGHCKGCRGNECSKRSTTGAPNGLLMDHDVSERLSGTVENITPLVPTAPPRSPCASPTNGPDAGPPMQPTDLPQCRDPRLHTTATPDITLHHQLVPTGRRADDQQMNVKRRPDDEPGIPVERL</sequence>
<keyword evidence="4" id="KW-1185">Reference proteome</keyword>
<reference evidence="3 4" key="1">
    <citation type="submission" date="2024-02" db="EMBL/GenBank/DDBJ databases">
        <title>Chromosome-scale genome assembly of the rough periwinkle Littorina saxatilis.</title>
        <authorList>
            <person name="De Jode A."/>
            <person name="Faria R."/>
            <person name="Formenti G."/>
            <person name="Sims Y."/>
            <person name="Smith T.P."/>
            <person name="Tracey A."/>
            <person name="Wood J.M.D."/>
            <person name="Zagrodzka Z.B."/>
            <person name="Johannesson K."/>
            <person name="Butlin R.K."/>
            <person name="Leder E.H."/>
        </authorList>
    </citation>
    <scope>NUCLEOTIDE SEQUENCE [LARGE SCALE GENOMIC DNA]</scope>
    <source>
        <strain evidence="3">Snail1</strain>
        <tissue evidence="3">Muscle</tissue>
    </source>
</reference>
<feature type="region of interest" description="Disordered" evidence="1">
    <location>
        <begin position="391"/>
        <end position="473"/>
    </location>
</feature>
<feature type="transmembrane region" description="Helical" evidence="2">
    <location>
        <begin position="126"/>
        <end position="148"/>
    </location>
</feature>